<dbReference type="EMBL" id="NRRL01000001">
    <property type="protein sequence ID" value="MBK1666615.1"/>
    <property type="molecule type" value="Genomic_DNA"/>
</dbReference>
<sequence>MTDLATLLQQPYAGEDDLDDLPIEDISTLDPCDHALGLDDVEEISAERAFEEVEDERQSLHEMGFGDDMIDDILAGY</sequence>
<dbReference type="Proteomes" id="UP001296873">
    <property type="component" value="Unassembled WGS sequence"/>
</dbReference>
<name>A0ABS1D8D3_9PROT</name>
<dbReference type="RefSeq" id="WP_200338666.1">
    <property type="nucleotide sequence ID" value="NZ_NRRL01000001.1"/>
</dbReference>
<reference evidence="1 2" key="1">
    <citation type="journal article" date="2020" name="Microorganisms">
        <title>Osmotic Adaptation and Compatible Solute Biosynthesis of Phototrophic Bacteria as Revealed from Genome Analyses.</title>
        <authorList>
            <person name="Imhoff J.F."/>
            <person name="Rahn T."/>
            <person name="Kunzel S."/>
            <person name="Keller A."/>
            <person name="Neulinger S.C."/>
        </authorList>
    </citation>
    <scope>NUCLEOTIDE SEQUENCE [LARGE SCALE GENOMIC DNA]</scope>
    <source>
        <strain evidence="1 2">DSM 9895</strain>
    </source>
</reference>
<protein>
    <submittedName>
        <fullName evidence="1">Uncharacterized protein</fullName>
    </submittedName>
</protein>
<gene>
    <name evidence="1" type="ORF">CKO28_00975</name>
</gene>
<proteinExistence type="predicted"/>
<evidence type="ECO:0000313" key="1">
    <source>
        <dbReference type="EMBL" id="MBK1666615.1"/>
    </source>
</evidence>
<evidence type="ECO:0000313" key="2">
    <source>
        <dbReference type="Proteomes" id="UP001296873"/>
    </source>
</evidence>
<keyword evidence="2" id="KW-1185">Reference proteome</keyword>
<comment type="caution">
    <text evidence="1">The sequence shown here is derived from an EMBL/GenBank/DDBJ whole genome shotgun (WGS) entry which is preliminary data.</text>
</comment>
<organism evidence="1 2">
    <name type="scientific">Rhodovibrio sodomensis</name>
    <dbReference type="NCBI Taxonomy" id="1088"/>
    <lineage>
        <taxon>Bacteria</taxon>
        <taxon>Pseudomonadati</taxon>
        <taxon>Pseudomonadota</taxon>
        <taxon>Alphaproteobacteria</taxon>
        <taxon>Rhodospirillales</taxon>
        <taxon>Rhodovibrionaceae</taxon>
        <taxon>Rhodovibrio</taxon>
    </lineage>
</organism>
<accession>A0ABS1D8D3</accession>